<dbReference type="RefSeq" id="WP_155442556.1">
    <property type="nucleotide sequence ID" value="NZ_WNLA01000044.1"/>
</dbReference>
<organism evidence="3 4">
    <name type="scientific">Pseudoduganella ginsengisoli</name>
    <dbReference type="NCBI Taxonomy" id="1462440"/>
    <lineage>
        <taxon>Bacteria</taxon>
        <taxon>Pseudomonadati</taxon>
        <taxon>Pseudomonadota</taxon>
        <taxon>Betaproteobacteria</taxon>
        <taxon>Burkholderiales</taxon>
        <taxon>Oxalobacteraceae</taxon>
        <taxon>Telluria group</taxon>
        <taxon>Pseudoduganella</taxon>
    </lineage>
</organism>
<evidence type="ECO:0000313" key="4">
    <source>
        <dbReference type="Proteomes" id="UP000484015"/>
    </source>
</evidence>
<evidence type="ECO:0000259" key="2">
    <source>
        <dbReference type="Pfam" id="PF01145"/>
    </source>
</evidence>
<protein>
    <recommendedName>
        <fullName evidence="2">Band 7 domain-containing protein</fullName>
    </recommendedName>
</protein>
<dbReference type="EMBL" id="WNLA01000044">
    <property type="protein sequence ID" value="MTW06223.1"/>
    <property type="molecule type" value="Genomic_DNA"/>
</dbReference>
<keyword evidence="4" id="KW-1185">Reference proteome</keyword>
<dbReference type="InterPro" id="IPR001107">
    <property type="entry name" value="Band_7"/>
</dbReference>
<keyword evidence="1" id="KW-0175">Coiled coil</keyword>
<dbReference type="Proteomes" id="UP000484015">
    <property type="component" value="Unassembled WGS sequence"/>
</dbReference>
<sequence>MFRMLGLGGARCPRCDHKTGNDREFCAHCGLSLGAPRSEPVLRDNRWIPADDELAVYFGINKLSGLFNKVLRVPAATRAYILQGDKATEVPQGEYELESFFTRLNNLLRDQHAEILITRSAPLPVDFTFSDLHTAEYLKISARFTVAVRVENVPAFAQHFMTTPGAVTTLQLHDLLAPSVRQVAAEFIGGRSMRDMGKDPALRAQLDERLQSALRLRLADFGLAAVEVHTLALRHDKFDANRERIGSLWLVADERHVQLEHVKQLDELYNEEEWQALLREEQKMRTDYRRAELRQDAAVGKAELALQEAERMQAMRARELDLYARIAESNNRQAAIDKGAGAELAALEHELARKKMGRLGEAAAWEQVRQLAQIKLRTELEVAQQAAHEERQLAKQRFHHQLHMQQIHNQVAQALLVEDEAHRRALLQRLRQEELAAREREAQMEAEHHIARQQGLEFANAARKREAERVQEWEEQQHHEKLRAQMRELAREEDVKDAAGALQVAQVRQHLDQLRREGATQDALAQHEKLLRTIEADGVHGRQNQAMAHQVMLDQLAVDEQRQALAQREREAEWQRELRLREHEREAHYAKWKGEYDTLLAQQAHSMELAQLEVTRVETIGRLSDSGKLATAPSENAAVLVQWMKEQVRSGMSPDQLKAMAQVVGAENSVSPMDALRLVQEQVAAERSHRDAQEAKDRRHQLDLLQQQNATHAHALQAQMQLGVGIAQGVAQGVAGTPASALPPGMAGVQPQVAAAPAAAPAAAAASSVSSVSYAPMGTPHGQFVPAHVVSGQFVAAQSVLSAAAPAMPAPAASRMCAHGHATPASRPDAKFCAECGAPLPPVA</sequence>
<comment type="caution">
    <text evidence="3">The sequence shown here is derived from an EMBL/GenBank/DDBJ whole genome shotgun (WGS) entry which is preliminary data.</text>
</comment>
<name>A0A6L6Q8L3_9BURK</name>
<evidence type="ECO:0000256" key="1">
    <source>
        <dbReference type="SAM" id="Coils"/>
    </source>
</evidence>
<feature type="coiled-coil region" evidence="1">
    <location>
        <begin position="427"/>
        <end position="476"/>
    </location>
</feature>
<proteinExistence type="predicted"/>
<reference evidence="3 4" key="1">
    <citation type="submission" date="2019-11" db="EMBL/GenBank/DDBJ databases">
        <title>Type strains purchased from KCTC, JCM and DSMZ.</title>
        <authorList>
            <person name="Lu H."/>
        </authorList>
    </citation>
    <scope>NUCLEOTIDE SEQUENCE [LARGE SCALE GENOMIC DNA]</scope>
    <source>
        <strain evidence="3 4">KCTC 42409</strain>
    </source>
</reference>
<dbReference type="AlphaFoldDB" id="A0A6L6Q8L3"/>
<feature type="domain" description="Band 7" evidence="2">
    <location>
        <begin position="125"/>
        <end position="235"/>
    </location>
</feature>
<accession>A0A6L6Q8L3</accession>
<dbReference type="Pfam" id="PF01145">
    <property type="entry name" value="Band_7"/>
    <property type="match status" value="1"/>
</dbReference>
<dbReference type="OrthoDB" id="8732202at2"/>
<evidence type="ECO:0000313" key="3">
    <source>
        <dbReference type="EMBL" id="MTW06223.1"/>
    </source>
</evidence>
<gene>
    <name evidence="3" type="ORF">GM668_29525</name>
</gene>